<dbReference type="SUPFAM" id="SSF51182">
    <property type="entry name" value="RmlC-like cupins"/>
    <property type="match status" value="1"/>
</dbReference>
<comment type="caution">
    <text evidence="2">The sequence shown here is derived from an EMBL/GenBank/DDBJ whole genome shotgun (WGS) entry which is preliminary data.</text>
</comment>
<dbReference type="InterPro" id="IPR014710">
    <property type="entry name" value="RmlC-like_jellyroll"/>
</dbReference>
<accession>A0ABV7J3R8</accession>
<dbReference type="InterPro" id="IPR013096">
    <property type="entry name" value="Cupin_2"/>
</dbReference>
<feature type="domain" description="Cupin type-2" evidence="1">
    <location>
        <begin position="33"/>
        <end position="99"/>
    </location>
</feature>
<dbReference type="EMBL" id="JBHRTS010000001">
    <property type="protein sequence ID" value="MFC3192705.1"/>
    <property type="molecule type" value="Genomic_DNA"/>
</dbReference>
<keyword evidence="3" id="KW-1185">Reference proteome</keyword>
<evidence type="ECO:0000259" key="1">
    <source>
        <dbReference type="Pfam" id="PF07883"/>
    </source>
</evidence>
<dbReference type="Proteomes" id="UP001595533">
    <property type="component" value="Unassembled WGS sequence"/>
</dbReference>
<evidence type="ECO:0000313" key="2">
    <source>
        <dbReference type="EMBL" id="MFC3192705.1"/>
    </source>
</evidence>
<sequence length="109" mass="12408">MSRQRMTISGALQQLDKHDQPFLELFSHGSLVVEMYQPDGIDHQQPHSRDELYVVAQGTGWFINGVDRQPVEPGEVLFVPAGVKHRFEDFSDDFATWVMFYGPEGGEEP</sequence>
<dbReference type="RefSeq" id="WP_077409395.1">
    <property type="nucleotide sequence ID" value="NZ_JBHRTS010000001.1"/>
</dbReference>
<reference evidence="3" key="1">
    <citation type="journal article" date="2019" name="Int. J. Syst. Evol. Microbiol.">
        <title>The Global Catalogue of Microorganisms (GCM) 10K type strain sequencing project: providing services to taxonomists for standard genome sequencing and annotation.</title>
        <authorList>
            <consortium name="The Broad Institute Genomics Platform"/>
            <consortium name="The Broad Institute Genome Sequencing Center for Infectious Disease"/>
            <person name="Wu L."/>
            <person name="Ma J."/>
        </authorList>
    </citation>
    <scope>NUCLEOTIDE SEQUENCE [LARGE SCALE GENOMIC DNA]</scope>
    <source>
        <strain evidence="3">KCTC 42953</strain>
    </source>
</reference>
<evidence type="ECO:0000313" key="3">
    <source>
        <dbReference type="Proteomes" id="UP001595533"/>
    </source>
</evidence>
<name>A0ABV7J3R8_9GAMM</name>
<dbReference type="Pfam" id="PF07883">
    <property type="entry name" value="Cupin_2"/>
    <property type="match status" value="1"/>
</dbReference>
<organism evidence="2 3">
    <name type="scientific">Marinicella sediminis</name>
    <dbReference type="NCBI Taxonomy" id="1792834"/>
    <lineage>
        <taxon>Bacteria</taxon>
        <taxon>Pseudomonadati</taxon>
        <taxon>Pseudomonadota</taxon>
        <taxon>Gammaproteobacteria</taxon>
        <taxon>Lysobacterales</taxon>
        <taxon>Marinicellaceae</taxon>
        <taxon>Marinicella</taxon>
    </lineage>
</organism>
<dbReference type="Gene3D" id="2.60.120.10">
    <property type="entry name" value="Jelly Rolls"/>
    <property type="match status" value="1"/>
</dbReference>
<protein>
    <submittedName>
        <fullName evidence="2">Cupin domain-containing protein</fullName>
    </submittedName>
</protein>
<gene>
    <name evidence="2" type="ORF">ACFODZ_00495</name>
</gene>
<dbReference type="InterPro" id="IPR011051">
    <property type="entry name" value="RmlC_Cupin_sf"/>
</dbReference>
<proteinExistence type="predicted"/>